<keyword evidence="10" id="KW-0472">Membrane</keyword>
<dbReference type="InterPro" id="IPR005467">
    <property type="entry name" value="His_kinase_dom"/>
</dbReference>
<evidence type="ECO:0000256" key="1">
    <source>
        <dbReference type="ARBA" id="ARBA00000085"/>
    </source>
</evidence>
<feature type="domain" description="Histidine kinase" evidence="11">
    <location>
        <begin position="445"/>
        <end position="653"/>
    </location>
</feature>
<keyword evidence="4" id="KW-0597">Phosphoprotein</keyword>
<evidence type="ECO:0000256" key="4">
    <source>
        <dbReference type="ARBA" id="ARBA00022553"/>
    </source>
</evidence>
<dbReference type="SUPFAM" id="SSF55874">
    <property type="entry name" value="ATPase domain of HSP90 chaperone/DNA topoisomerase II/histidine kinase"/>
    <property type="match status" value="1"/>
</dbReference>
<dbReference type="SUPFAM" id="SSF158472">
    <property type="entry name" value="HAMP domain-like"/>
    <property type="match status" value="1"/>
</dbReference>
<dbReference type="PANTHER" id="PTHR43065:SF46">
    <property type="entry name" value="C4-DICARBOXYLATE TRANSPORT SENSOR PROTEIN DCTB"/>
    <property type="match status" value="1"/>
</dbReference>
<dbReference type="InterPro" id="IPR003660">
    <property type="entry name" value="HAMP_dom"/>
</dbReference>
<name>A0AAU8GVU8_9BACT</name>
<dbReference type="PROSITE" id="PS50109">
    <property type="entry name" value="HIS_KIN"/>
    <property type="match status" value="1"/>
</dbReference>
<keyword evidence="10" id="KW-0812">Transmembrane</keyword>
<dbReference type="InterPro" id="IPR000700">
    <property type="entry name" value="PAS-assoc_C"/>
</dbReference>
<proteinExistence type="predicted"/>
<evidence type="ECO:0000259" key="11">
    <source>
        <dbReference type="PROSITE" id="PS50109"/>
    </source>
</evidence>
<dbReference type="InterPro" id="IPR035965">
    <property type="entry name" value="PAS-like_dom_sf"/>
</dbReference>
<sequence>MQTLLKFKIMKLKNLSLNTKFTLSISLIIFAFCVIFSFLIYYHLKQKVIEDANEKTRIIITQIDALGNYVKEELRPAIFKLLHETGKKDEFIVEGMSTTHVRLSVMKRFNNKIGNYTYKRVSLEPINPLHKADALHAKLIDYFQRNPDKESWSGIVKSESQELLIMAKPIVVEKGCLICHGKIKDAPKALLKMFPREQDFKWKEGEIMGVESVSLPIASTLGEIKGVAISTFLFGVVSLIFLFVALQGAFWSFVIKPLKRLSSLFRGIVNGTEPLNQTIEAKTKDEIGELIFSFNQMSKYLFEAQEATKKYAETLQTIFEGITDPLALVNPDCTVEMTNHAYRTWMIEGRAAVFNERCDPERVDPDKFCPVHFLKKVIDTKKPFSEYWEGEDQKHYFIHLYPIFDDKGNVIKLVHYVKDITEKRKIEEQMRITEKLAAIGQLSAGLAHEINNPLGGIKLCFNNLISTEMDEETKNRHIEVINQGLTKIQEIIKQLLDFSKQSELVISLVSVNSLVENVLKLTDYLISKKGIKVIKKLSADVPEIMVDSNKIEQVFLNIVLNAIQAMDGKEGTLTVQSYLKNGYCYISFTDTGPGIPDEIFPKIFDPFFTTKPVGEGTGLGLSVSKSIVEQHNGRILVETSNRGSTFTVELPVK</sequence>
<dbReference type="Pfam" id="PF00672">
    <property type="entry name" value="HAMP"/>
    <property type="match status" value="1"/>
</dbReference>
<gene>
    <name evidence="14" type="ORF">V4D30_08250</name>
</gene>
<dbReference type="CDD" id="cd06225">
    <property type="entry name" value="HAMP"/>
    <property type="match status" value="1"/>
</dbReference>
<protein>
    <recommendedName>
        <fullName evidence="3">histidine kinase</fullName>
        <ecNumber evidence="3">2.7.13.3</ecNumber>
    </recommendedName>
</protein>
<dbReference type="GO" id="GO:0000155">
    <property type="term" value="F:phosphorelay sensor kinase activity"/>
    <property type="evidence" value="ECO:0007669"/>
    <property type="project" value="InterPro"/>
</dbReference>
<evidence type="ECO:0000256" key="10">
    <source>
        <dbReference type="SAM" id="Phobius"/>
    </source>
</evidence>
<dbReference type="InterPro" id="IPR036097">
    <property type="entry name" value="HisK_dim/P_sf"/>
</dbReference>
<dbReference type="SMART" id="SM00387">
    <property type="entry name" value="HATPase_c"/>
    <property type="match status" value="1"/>
</dbReference>
<dbReference type="InterPro" id="IPR003661">
    <property type="entry name" value="HisK_dim/P_dom"/>
</dbReference>
<keyword evidence="9" id="KW-0902">Two-component regulatory system</keyword>
<dbReference type="PANTHER" id="PTHR43065">
    <property type="entry name" value="SENSOR HISTIDINE KINASE"/>
    <property type="match status" value="1"/>
</dbReference>
<dbReference type="Gene3D" id="1.10.287.130">
    <property type="match status" value="1"/>
</dbReference>
<dbReference type="InterPro" id="IPR003594">
    <property type="entry name" value="HATPase_dom"/>
</dbReference>
<evidence type="ECO:0000259" key="13">
    <source>
        <dbReference type="PROSITE" id="PS50885"/>
    </source>
</evidence>
<dbReference type="SUPFAM" id="SSF55785">
    <property type="entry name" value="PYP-like sensor domain (PAS domain)"/>
    <property type="match status" value="1"/>
</dbReference>
<feature type="domain" description="PAC" evidence="12">
    <location>
        <begin position="378"/>
        <end position="432"/>
    </location>
</feature>
<evidence type="ECO:0000259" key="12">
    <source>
        <dbReference type="PROSITE" id="PS50113"/>
    </source>
</evidence>
<dbReference type="EMBL" id="CP144373">
    <property type="protein sequence ID" value="XCH46327.1"/>
    <property type="molecule type" value="Genomic_DNA"/>
</dbReference>
<evidence type="ECO:0000256" key="8">
    <source>
        <dbReference type="ARBA" id="ARBA00022840"/>
    </source>
</evidence>
<dbReference type="InterPro" id="IPR036890">
    <property type="entry name" value="HATPase_C_sf"/>
</dbReference>
<dbReference type="Pfam" id="PF11845">
    <property type="entry name" value="Tll0287-like"/>
    <property type="match status" value="1"/>
</dbReference>
<dbReference type="Pfam" id="PF08448">
    <property type="entry name" value="PAS_4"/>
    <property type="match status" value="1"/>
</dbReference>
<comment type="catalytic activity">
    <reaction evidence="1">
        <text>ATP + protein L-histidine = ADP + protein N-phospho-L-histidine.</text>
        <dbReference type="EC" id="2.7.13.3"/>
    </reaction>
</comment>
<dbReference type="GO" id="GO:0016020">
    <property type="term" value="C:membrane"/>
    <property type="evidence" value="ECO:0007669"/>
    <property type="project" value="UniProtKB-SubCell"/>
</dbReference>
<dbReference type="PROSITE" id="PS50885">
    <property type="entry name" value="HAMP"/>
    <property type="match status" value="1"/>
</dbReference>
<dbReference type="SMART" id="SM00388">
    <property type="entry name" value="HisKA"/>
    <property type="match status" value="1"/>
</dbReference>
<dbReference type="PROSITE" id="PS50113">
    <property type="entry name" value="PAC"/>
    <property type="match status" value="1"/>
</dbReference>
<keyword evidence="10" id="KW-1133">Transmembrane helix</keyword>
<evidence type="ECO:0000256" key="9">
    <source>
        <dbReference type="ARBA" id="ARBA00023012"/>
    </source>
</evidence>
<accession>A0AAU8GVU8</accession>
<keyword evidence="7" id="KW-0418">Kinase</keyword>
<evidence type="ECO:0000256" key="7">
    <source>
        <dbReference type="ARBA" id="ARBA00022777"/>
    </source>
</evidence>
<dbReference type="Gene3D" id="6.10.340.10">
    <property type="match status" value="1"/>
</dbReference>
<keyword evidence="6" id="KW-0547">Nucleotide-binding</keyword>
<comment type="subcellular location">
    <subcellularLocation>
        <location evidence="2">Membrane</location>
    </subcellularLocation>
</comment>
<feature type="transmembrane region" description="Helical" evidence="10">
    <location>
        <begin position="232"/>
        <end position="254"/>
    </location>
</feature>
<dbReference type="SUPFAM" id="SSF47384">
    <property type="entry name" value="Homodimeric domain of signal transducing histidine kinase"/>
    <property type="match status" value="1"/>
</dbReference>
<dbReference type="GO" id="GO:0005524">
    <property type="term" value="F:ATP binding"/>
    <property type="evidence" value="ECO:0007669"/>
    <property type="project" value="UniProtKB-KW"/>
</dbReference>
<evidence type="ECO:0000313" key="14">
    <source>
        <dbReference type="EMBL" id="XCH46327.1"/>
    </source>
</evidence>
<dbReference type="EC" id="2.7.13.3" evidence="3"/>
<evidence type="ECO:0000256" key="3">
    <source>
        <dbReference type="ARBA" id="ARBA00012438"/>
    </source>
</evidence>
<reference evidence="14" key="1">
    <citation type="submission" date="2024-01" db="EMBL/GenBank/DDBJ databases">
        <title>The first autotrophic representatives of the genus Thermodesulfovibrio.</title>
        <authorList>
            <person name="Maltseva A.I."/>
            <person name="Elcheninov A.G."/>
            <person name="Kublanov I.V."/>
            <person name="Lebedinsky A.V."/>
            <person name="Frolov E.N."/>
        </authorList>
    </citation>
    <scope>NUCLEOTIDE SEQUENCE</scope>
    <source>
        <strain evidence="14">3907-1M</strain>
    </source>
</reference>
<dbReference type="Pfam" id="PF00512">
    <property type="entry name" value="HisKA"/>
    <property type="match status" value="1"/>
</dbReference>
<dbReference type="CDD" id="cd00082">
    <property type="entry name" value="HisKA"/>
    <property type="match status" value="1"/>
</dbReference>
<dbReference type="PRINTS" id="PR00344">
    <property type="entry name" value="BCTRLSENSOR"/>
</dbReference>
<keyword evidence="5" id="KW-0808">Transferase</keyword>
<dbReference type="InterPro" id="IPR004358">
    <property type="entry name" value="Sig_transdc_His_kin-like_C"/>
</dbReference>
<dbReference type="KEGG" id="taut:V4D30_08250"/>
<feature type="transmembrane region" description="Helical" evidence="10">
    <location>
        <begin position="21"/>
        <end position="44"/>
    </location>
</feature>
<dbReference type="SMART" id="SM00304">
    <property type="entry name" value="HAMP"/>
    <property type="match status" value="1"/>
</dbReference>
<dbReference type="InterPro" id="IPR021796">
    <property type="entry name" value="Tll0287-like_dom"/>
</dbReference>
<dbReference type="AlphaFoldDB" id="A0AAU8GVU8"/>
<evidence type="ECO:0000256" key="6">
    <source>
        <dbReference type="ARBA" id="ARBA00022741"/>
    </source>
</evidence>
<organism evidence="14">
    <name type="scientific">Thermodesulfovibrio autotrophicus</name>
    <dbReference type="NCBI Taxonomy" id="3118333"/>
    <lineage>
        <taxon>Bacteria</taxon>
        <taxon>Pseudomonadati</taxon>
        <taxon>Nitrospirota</taxon>
        <taxon>Thermodesulfovibrionia</taxon>
        <taxon>Thermodesulfovibrionales</taxon>
        <taxon>Thermodesulfovibrionaceae</taxon>
        <taxon>Thermodesulfovibrio</taxon>
    </lineage>
</organism>
<keyword evidence="8" id="KW-0067">ATP-binding</keyword>
<dbReference type="InterPro" id="IPR013656">
    <property type="entry name" value="PAS_4"/>
</dbReference>
<dbReference type="Gene3D" id="3.30.565.10">
    <property type="entry name" value="Histidine kinase-like ATPase, C-terminal domain"/>
    <property type="match status" value="1"/>
</dbReference>
<dbReference type="RefSeq" id="WP_353683865.1">
    <property type="nucleotide sequence ID" value="NZ_CP144373.1"/>
</dbReference>
<evidence type="ECO:0000256" key="2">
    <source>
        <dbReference type="ARBA" id="ARBA00004370"/>
    </source>
</evidence>
<feature type="domain" description="HAMP" evidence="13">
    <location>
        <begin position="252"/>
        <end position="306"/>
    </location>
</feature>
<evidence type="ECO:0000256" key="5">
    <source>
        <dbReference type="ARBA" id="ARBA00022679"/>
    </source>
</evidence>
<dbReference type="Pfam" id="PF02518">
    <property type="entry name" value="HATPase_c"/>
    <property type="match status" value="1"/>
</dbReference>
<dbReference type="Gene3D" id="3.30.450.20">
    <property type="entry name" value="PAS domain"/>
    <property type="match status" value="1"/>
</dbReference>